<dbReference type="PANTHER" id="PTHR12126">
    <property type="entry name" value="NADH-UBIQUINONE OXIDOREDUCTASE 39 KDA SUBUNIT-RELATED"/>
    <property type="match status" value="1"/>
</dbReference>
<reference evidence="3" key="1">
    <citation type="journal article" date="2023" name="Commun. Biol.">
        <title>Genome analysis of Parmales, the sister group of diatoms, reveals the evolutionary specialization of diatoms from phago-mixotrophs to photoautotrophs.</title>
        <authorList>
            <person name="Ban H."/>
            <person name="Sato S."/>
            <person name="Yoshikawa S."/>
            <person name="Yamada K."/>
            <person name="Nakamura Y."/>
            <person name="Ichinomiya M."/>
            <person name="Sato N."/>
            <person name="Blanc-Mathieu R."/>
            <person name="Endo H."/>
            <person name="Kuwata A."/>
            <person name="Ogata H."/>
        </authorList>
    </citation>
    <scope>NUCLEOTIDE SEQUENCE [LARGE SCALE GENOMIC DNA]</scope>
</reference>
<dbReference type="InterPro" id="IPR051207">
    <property type="entry name" value="ComplexI_NDUFA9_subunit"/>
</dbReference>
<comment type="caution">
    <text evidence="2">The sequence shown here is derived from an EMBL/GenBank/DDBJ whole genome shotgun (WGS) entry which is preliminary data.</text>
</comment>
<protein>
    <recommendedName>
        <fullName evidence="1">NAD-dependent epimerase/dehydratase domain-containing protein</fullName>
    </recommendedName>
</protein>
<dbReference type="Pfam" id="PF01370">
    <property type="entry name" value="Epimerase"/>
    <property type="match status" value="1"/>
</dbReference>
<dbReference type="EMBL" id="BRYA01000332">
    <property type="protein sequence ID" value="GMI47162.1"/>
    <property type="molecule type" value="Genomic_DNA"/>
</dbReference>
<accession>A0A9W7GNI9</accession>
<keyword evidence="3" id="KW-1185">Reference proteome</keyword>
<proteinExistence type="predicted"/>
<dbReference type="Gene3D" id="3.40.50.720">
    <property type="entry name" value="NAD(P)-binding Rossmann-like Domain"/>
    <property type="match status" value="1"/>
</dbReference>
<evidence type="ECO:0000313" key="3">
    <source>
        <dbReference type="Proteomes" id="UP001165065"/>
    </source>
</evidence>
<dbReference type="GO" id="GO:0005739">
    <property type="term" value="C:mitochondrion"/>
    <property type="evidence" value="ECO:0007669"/>
    <property type="project" value="TreeGrafter"/>
</dbReference>
<dbReference type="CDD" id="cd05271">
    <property type="entry name" value="NDUFA9_like_SDR_a"/>
    <property type="match status" value="1"/>
</dbReference>
<dbReference type="AlphaFoldDB" id="A0A9W7GNI9"/>
<dbReference type="SUPFAM" id="SSF51735">
    <property type="entry name" value="NAD(P)-binding Rossmann-fold domains"/>
    <property type="match status" value="1"/>
</dbReference>
<dbReference type="InterPro" id="IPR001509">
    <property type="entry name" value="Epimerase_deHydtase"/>
</dbReference>
<name>A0A9W7GNI9_9STRA</name>
<dbReference type="InterPro" id="IPR036291">
    <property type="entry name" value="NAD(P)-bd_dom_sf"/>
</dbReference>
<dbReference type="OrthoDB" id="275457at2759"/>
<dbReference type="PANTHER" id="PTHR12126:SF11">
    <property type="entry name" value="NADH DEHYDROGENASE [UBIQUINONE] 1 ALPHA SUBCOMPLEX SUBUNIT 9, MITOCHONDRIAL"/>
    <property type="match status" value="1"/>
</dbReference>
<sequence>MHRFGTSAQAAVRVHAQVHAPARSLSTVAPRAFFSKPNAASKYDDDGKIEYGGRNSEAGLTVAVFGASGFLGRYVCSELGQVGVKTYMPNRGCELEMRHLKPFFDLGRSWYPEYSPRDKESIYQAIGDADVVVNLVGKYYETKTLKPSSSFPFVSYETNFSFEEAHVDVPRLIAQCAKDLDVKSFVHVSSVAAHEDAESDWAKSKWRGEQAVKEAFDFPTIVRSSQLFGPEDRLLRWFAFAARTMAFIPLIDGGETALIKPVYMGDVADAIFKIVNKHEKYKGCTFELEGEDDFTYKELAEFVYDITGQTPAMLPIPKELMLMGAKIQGVLPAPAVTEDQIKLWTHDYVSTMEKDDSGSDVLGFKNLDITPTAVEKVAFSYLHQFRAGGHFIMTEGYHTSADLYRGHSKN</sequence>
<feature type="domain" description="NAD-dependent epimerase/dehydratase" evidence="1">
    <location>
        <begin position="63"/>
        <end position="280"/>
    </location>
</feature>
<evidence type="ECO:0000313" key="2">
    <source>
        <dbReference type="EMBL" id="GMI47162.1"/>
    </source>
</evidence>
<dbReference type="GO" id="GO:0044877">
    <property type="term" value="F:protein-containing complex binding"/>
    <property type="evidence" value="ECO:0007669"/>
    <property type="project" value="TreeGrafter"/>
</dbReference>
<dbReference type="Proteomes" id="UP001165065">
    <property type="component" value="Unassembled WGS sequence"/>
</dbReference>
<evidence type="ECO:0000259" key="1">
    <source>
        <dbReference type="Pfam" id="PF01370"/>
    </source>
</evidence>
<gene>
    <name evidence="2" type="ORF">TrCOL_g9880</name>
</gene>
<organism evidence="2 3">
    <name type="scientific">Triparma columacea</name>
    <dbReference type="NCBI Taxonomy" id="722753"/>
    <lineage>
        <taxon>Eukaryota</taxon>
        <taxon>Sar</taxon>
        <taxon>Stramenopiles</taxon>
        <taxon>Ochrophyta</taxon>
        <taxon>Bolidophyceae</taxon>
        <taxon>Parmales</taxon>
        <taxon>Triparmaceae</taxon>
        <taxon>Triparma</taxon>
    </lineage>
</organism>